<keyword evidence="1" id="KW-0812">Transmembrane</keyword>
<evidence type="ECO:0000313" key="3">
    <source>
        <dbReference type="Proteomes" id="UP000031830"/>
    </source>
</evidence>
<feature type="transmembrane region" description="Helical" evidence="1">
    <location>
        <begin position="78"/>
        <end position="95"/>
    </location>
</feature>
<dbReference type="OrthoDB" id="9896372at2"/>
<keyword evidence="1" id="KW-0472">Membrane</keyword>
<protein>
    <recommendedName>
        <fullName evidence="4">Transmembrane protein</fullName>
    </recommendedName>
</protein>
<reference evidence="2 3" key="1">
    <citation type="journal article" date="2015" name="Genome Announc.">
        <title>Genome sequencing of 18 francisella strains to aid in assay development and testing.</title>
        <authorList>
            <person name="Johnson S.L."/>
            <person name="Daligault H.E."/>
            <person name="Davenport K.W."/>
            <person name="Coyne S.R."/>
            <person name="Frey K.G."/>
            <person name="Koroleva G.I."/>
            <person name="Broomall S.M."/>
            <person name="Bishop-Lilly K.A."/>
            <person name="Bruce D.C."/>
            <person name="Chertkov O."/>
            <person name="Freitas T."/>
            <person name="Jaissle J."/>
            <person name="Ladner J.T."/>
            <person name="Rosenzweig C.N."/>
            <person name="Gibbons H.S."/>
            <person name="Palacios G.F."/>
            <person name="Redden C.L."/>
            <person name="Xu Y."/>
            <person name="Minogue T.D."/>
            <person name="Chain P.S."/>
        </authorList>
    </citation>
    <scope>NUCLEOTIDE SEQUENCE [LARGE SCALE GENOMIC DNA]</scope>
    <source>
        <strain evidence="2 3">GA01-2794</strain>
    </source>
</reference>
<feature type="transmembrane region" description="Helical" evidence="1">
    <location>
        <begin position="12"/>
        <end position="31"/>
    </location>
</feature>
<name>A0A0B6CXV7_9GAMM</name>
<evidence type="ECO:0000313" key="2">
    <source>
        <dbReference type="EMBL" id="AJI53700.1"/>
    </source>
</evidence>
<dbReference type="Proteomes" id="UP000031830">
    <property type="component" value="Chromosome"/>
</dbReference>
<dbReference type="RefSeq" id="WP_044526120.1">
    <property type="nucleotide sequence ID" value="NZ_CP009440.1"/>
</dbReference>
<evidence type="ECO:0000256" key="1">
    <source>
        <dbReference type="SAM" id="Phobius"/>
    </source>
</evidence>
<sequence length="146" mass="17664">MTMKQRMKMTYLLYIFSVFFIPLMAFVLFFANKERKQQPKKWVKTHCNTLIRYTLLNLAWIVTTILIVYIASLIGGKTYTFFLLLSWIGMIWLWAFNLDQYFTLVVAFLVERELGTPRYFTEMKVLAKLMYKSIVEKFQRRKIKRL</sequence>
<dbReference type="AlphaFoldDB" id="A0A0B6CXV7"/>
<evidence type="ECO:0008006" key="4">
    <source>
        <dbReference type="Google" id="ProtNLM"/>
    </source>
</evidence>
<feature type="transmembrane region" description="Helical" evidence="1">
    <location>
        <begin position="51"/>
        <end position="71"/>
    </location>
</feature>
<keyword evidence="1" id="KW-1133">Transmembrane helix</keyword>
<dbReference type="EMBL" id="CP009440">
    <property type="protein sequence ID" value="AJI53700.1"/>
    <property type="molecule type" value="Genomic_DNA"/>
</dbReference>
<gene>
    <name evidence="2" type="ORF">LA55_954</name>
</gene>
<dbReference type="KEGG" id="fpz:LA55_954"/>
<proteinExistence type="predicted"/>
<organism evidence="2 3">
    <name type="scientific">Francisella philomiragia</name>
    <dbReference type="NCBI Taxonomy" id="28110"/>
    <lineage>
        <taxon>Bacteria</taxon>
        <taxon>Pseudomonadati</taxon>
        <taxon>Pseudomonadota</taxon>
        <taxon>Gammaproteobacteria</taxon>
        <taxon>Thiotrichales</taxon>
        <taxon>Francisellaceae</taxon>
        <taxon>Francisella</taxon>
    </lineage>
</organism>
<accession>A0A0B6CXV7</accession>